<evidence type="ECO:0000313" key="10">
    <source>
        <dbReference type="Proteomes" id="UP000036987"/>
    </source>
</evidence>
<dbReference type="EMBL" id="LFYR01002015">
    <property type="protein sequence ID" value="KMZ57819.1"/>
    <property type="molecule type" value="Genomic_DNA"/>
</dbReference>
<accession>A0A0K9NM06</accession>
<comment type="subcellular location">
    <subcellularLocation>
        <location evidence="1 5">Nucleus</location>
    </subcellularLocation>
</comment>
<dbReference type="PROSITE" id="PS51667">
    <property type="entry name" value="WRC"/>
    <property type="match status" value="1"/>
</dbReference>
<dbReference type="InterPro" id="IPR014977">
    <property type="entry name" value="WRC_dom"/>
</dbReference>
<dbReference type="AlphaFoldDB" id="A0A0K9NM06"/>
<dbReference type="Proteomes" id="UP000036987">
    <property type="component" value="Unassembled WGS sequence"/>
</dbReference>
<protein>
    <recommendedName>
        <fullName evidence="5">Growth-regulating factor</fullName>
    </recommendedName>
</protein>
<evidence type="ECO:0000256" key="2">
    <source>
        <dbReference type="ARBA" id="ARBA00008122"/>
    </source>
</evidence>
<dbReference type="PANTHER" id="PTHR31602:SF63">
    <property type="entry name" value="GROWTH-REGULATING FACTOR 3"/>
    <property type="match status" value="1"/>
</dbReference>
<evidence type="ECO:0000256" key="4">
    <source>
        <dbReference type="PROSITE-ProRule" id="PRU01002"/>
    </source>
</evidence>
<sequence>MPPHQAITVREKGEEYLFMEDFRQQQQRFHNQQLFSYSDHHHHDNPPLFPQQQHQHDSFSNTAAAESYPPDISAPCGERFLRAGEYFSDAQWQELELQALIYKYMLAGASVPMELILPIKTSLQKLTTTATATTNASSSCFPSYHHQTHRQLQTTMLQEVSYLGRCNNDVDPEPWRCRRTDGKKWRCSREAQLGRKYCERHVHRSRARSRKLVETIPKTAPKTTPSPPTAVDCGDGGDQNHQNQVLKQWSSSMRGGGPLAEALRSSPSSCSTTTLLRTAH</sequence>
<feature type="compositionally biased region" description="Low complexity" evidence="6">
    <location>
        <begin position="263"/>
        <end position="280"/>
    </location>
</feature>
<comment type="caution">
    <text evidence="4">Lacks conserved residue(s) required for the propagation of feature annotation.</text>
</comment>
<dbReference type="OrthoDB" id="1927209at2759"/>
<dbReference type="STRING" id="29655.A0A0K9NM06"/>
<gene>
    <name evidence="9" type="ORF">ZOSMA_81G00370</name>
</gene>
<keyword evidence="5" id="KW-0804">Transcription</keyword>
<dbReference type="GO" id="GO:0006355">
    <property type="term" value="P:regulation of DNA-templated transcription"/>
    <property type="evidence" value="ECO:0007669"/>
    <property type="project" value="InterPro"/>
</dbReference>
<comment type="similarity">
    <text evidence="2 5">Belongs to the GRF family.</text>
</comment>
<feature type="domain" description="WRC" evidence="8">
    <location>
        <begin position="171"/>
        <end position="215"/>
    </location>
</feature>
<comment type="domain">
    <text evidence="5">The QLQ domain and WRC domain may be involved in protein-protein interaction and DNA-binding, respectively.</text>
</comment>
<keyword evidence="3 5" id="KW-0539">Nucleus</keyword>
<evidence type="ECO:0000256" key="3">
    <source>
        <dbReference type="ARBA" id="ARBA00023242"/>
    </source>
</evidence>
<feature type="region of interest" description="Disordered" evidence="6">
    <location>
        <begin position="216"/>
        <end position="280"/>
    </location>
</feature>
<dbReference type="GO" id="GO:0005524">
    <property type="term" value="F:ATP binding"/>
    <property type="evidence" value="ECO:0007669"/>
    <property type="project" value="UniProtKB-UniRule"/>
</dbReference>
<organism evidence="9 10">
    <name type="scientific">Zostera marina</name>
    <name type="common">Eelgrass</name>
    <dbReference type="NCBI Taxonomy" id="29655"/>
    <lineage>
        <taxon>Eukaryota</taxon>
        <taxon>Viridiplantae</taxon>
        <taxon>Streptophyta</taxon>
        <taxon>Embryophyta</taxon>
        <taxon>Tracheophyta</taxon>
        <taxon>Spermatophyta</taxon>
        <taxon>Magnoliopsida</taxon>
        <taxon>Liliopsida</taxon>
        <taxon>Zosteraceae</taxon>
        <taxon>Zostera</taxon>
    </lineage>
</organism>
<feature type="region of interest" description="Disordered" evidence="6">
    <location>
        <begin position="37"/>
        <end position="68"/>
    </location>
</feature>
<keyword evidence="10" id="KW-1185">Reference proteome</keyword>
<reference evidence="10" key="1">
    <citation type="journal article" date="2016" name="Nature">
        <title>The genome of the seagrass Zostera marina reveals angiosperm adaptation to the sea.</title>
        <authorList>
            <person name="Olsen J.L."/>
            <person name="Rouze P."/>
            <person name="Verhelst B."/>
            <person name="Lin Y.-C."/>
            <person name="Bayer T."/>
            <person name="Collen J."/>
            <person name="Dattolo E."/>
            <person name="De Paoli E."/>
            <person name="Dittami S."/>
            <person name="Maumus F."/>
            <person name="Michel G."/>
            <person name="Kersting A."/>
            <person name="Lauritano C."/>
            <person name="Lohaus R."/>
            <person name="Toepel M."/>
            <person name="Tonon T."/>
            <person name="Vanneste K."/>
            <person name="Amirebrahimi M."/>
            <person name="Brakel J."/>
            <person name="Bostroem C."/>
            <person name="Chovatia M."/>
            <person name="Grimwood J."/>
            <person name="Jenkins J.W."/>
            <person name="Jueterbock A."/>
            <person name="Mraz A."/>
            <person name="Stam W.T."/>
            <person name="Tice H."/>
            <person name="Bornberg-Bauer E."/>
            <person name="Green P.J."/>
            <person name="Pearson G.A."/>
            <person name="Procaccini G."/>
            <person name="Duarte C.M."/>
            <person name="Schmutz J."/>
            <person name="Reusch T.B.H."/>
            <person name="Van de Peer Y."/>
        </authorList>
    </citation>
    <scope>NUCLEOTIDE SEQUENCE [LARGE SCALE GENOMIC DNA]</scope>
    <source>
        <strain evidence="10">cv. Finnish</strain>
    </source>
</reference>
<dbReference type="PANTHER" id="PTHR31602">
    <property type="entry name" value="GROWTH-REGULATING FACTOR 5"/>
    <property type="match status" value="1"/>
</dbReference>
<evidence type="ECO:0000256" key="6">
    <source>
        <dbReference type="SAM" id="MobiDB-lite"/>
    </source>
</evidence>
<dbReference type="GO" id="GO:0032502">
    <property type="term" value="P:developmental process"/>
    <property type="evidence" value="ECO:0007669"/>
    <property type="project" value="InterPro"/>
</dbReference>
<feature type="compositionally biased region" description="Polar residues" evidence="6">
    <location>
        <begin position="50"/>
        <end position="64"/>
    </location>
</feature>
<evidence type="ECO:0000313" key="9">
    <source>
        <dbReference type="EMBL" id="KMZ57819.1"/>
    </source>
</evidence>
<dbReference type="InterPro" id="IPR031137">
    <property type="entry name" value="GRF"/>
</dbReference>
<comment type="caution">
    <text evidence="9">The sequence shown here is derived from an EMBL/GenBank/DDBJ whole genome shotgun (WGS) entry which is preliminary data.</text>
</comment>
<evidence type="ECO:0000259" key="7">
    <source>
        <dbReference type="PROSITE" id="PS51666"/>
    </source>
</evidence>
<keyword evidence="5" id="KW-0805">Transcription regulation</keyword>
<proteinExistence type="inferred from homology"/>
<dbReference type="GO" id="GO:0005634">
    <property type="term" value="C:nucleus"/>
    <property type="evidence" value="ECO:0007669"/>
    <property type="project" value="UniProtKB-SubCell"/>
</dbReference>
<dbReference type="Pfam" id="PF08880">
    <property type="entry name" value="QLQ"/>
    <property type="match status" value="1"/>
</dbReference>
<feature type="domain" description="QLQ" evidence="7">
    <location>
        <begin position="86"/>
        <end position="121"/>
    </location>
</feature>
<dbReference type="InterPro" id="IPR014978">
    <property type="entry name" value="Gln-Leu-Gln_QLQ"/>
</dbReference>
<feature type="compositionally biased region" description="Polar residues" evidence="6">
    <location>
        <begin position="239"/>
        <end position="253"/>
    </location>
</feature>
<evidence type="ECO:0000259" key="8">
    <source>
        <dbReference type="PROSITE" id="PS51667"/>
    </source>
</evidence>
<name>A0A0K9NM06_ZOSMR</name>
<keyword evidence="5" id="KW-0010">Activator</keyword>
<comment type="function">
    <text evidence="5">Transcription activator.</text>
</comment>
<dbReference type="SMART" id="SM00951">
    <property type="entry name" value="QLQ"/>
    <property type="match status" value="1"/>
</dbReference>
<dbReference type="GO" id="GO:0006351">
    <property type="term" value="P:DNA-templated transcription"/>
    <property type="evidence" value="ECO:0007669"/>
    <property type="project" value="UniProtKB-UniRule"/>
</dbReference>
<evidence type="ECO:0000256" key="1">
    <source>
        <dbReference type="ARBA" id="ARBA00004123"/>
    </source>
</evidence>
<dbReference type="Pfam" id="PF08879">
    <property type="entry name" value="WRC"/>
    <property type="match status" value="1"/>
</dbReference>
<dbReference type="PROSITE" id="PS51666">
    <property type="entry name" value="QLQ"/>
    <property type="match status" value="1"/>
</dbReference>
<evidence type="ECO:0000256" key="5">
    <source>
        <dbReference type="RuleBase" id="RU367127"/>
    </source>
</evidence>